<name>A0AAU9MY80_9ASTR</name>
<evidence type="ECO:0000313" key="2">
    <source>
        <dbReference type="EMBL" id="CAH1431830.1"/>
    </source>
</evidence>
<accession>A0AAU9MY80</accession>
<sequence>MIKCFYQIRSICNLISENPAPTQSKQPNTPRRRIHLRPHQTPTSPLRLKNGREEKKCYDFYTPSFCCRDRFLLC</sequence>
<reference evidence="2 3" key="1">
    <citation type="submission" date="2022-01" db="EMBL/GenBank/DDBJ databases">
        <authorList>
            <person name="Xiong W."/>
            <person name="Schranz E."/>
        </authorList>
    </citation>
    <scope>NUCLEOTIDE SEQUENCE [LARGE SCALE GENOMIC DNA]</scope>
</reference>
<evidence type="ECO:0000313" key="3">
    <source>
        <dbReference type="Proteomes" id="UP001157418"/>
    </source>
</evidence>
<feature type="region of interest" description="Disordered" evidence="1">
    <location>
        <begin position="18"/>
        <end position="46"/>
    </location>
</feature>
<keyword evidence="3" id="KW-1185">Reference proteome</keyword>
<evidence type="ECO:0000256" key="1">
    <source>
        <dbReference type="SAM" id="MobiDB-lite"/>
    </source>
</evidence>
<feature type="compositionally biased region" description="Polar residues" evidence="1">
    <location>
        <begin position="18"/>
        <end position="29"/>
    </location>
</feature>
<dbReference type="AlphaFoldDB" id="A0AAU9MY80"/>
<organism evidence="2 3">
    <name type="scientific">Lactuca virosa</name>
    <dbReference type="NCBI Taxonomy" id="75947"/>
    <lineage>
        <taxon>Eukaryota</taxon>
        <taxon>Viridiplantae</taxon>
        <taxon>Streptophyta</taxon>
        <taxon>Embryophyta</taxon>
        <taxon>Tracheophyta</taxon>
        <taxon>Spermatophyta</taxon>
        <taxon>Magnoliopsida</taxon>
        <taxon>eudicotyledons</taxon>
        <taxon>Gunneridae</taxon>
        <taxon>Pentapetalae</taxon>
        <taxon>asterids</taxon>
        <taxon>campanulids</taxon>
        <taxon>Asterales</taxon>
        <taxon>Asteraceae</taxon>
        <taxon>Cichorioideae</taxon>
        <taxon>Cichorieae</taxon>
        <taxon>Lactucinae</taxon>
        <taxon>Lactuca</taxon>
    </lineage>
</organism>
<proteinExistence type="predicted"/>
<dbReference type="EMBL" id="CAKMRJ010003334">
    <property type="protein sequence ID" value="CAH1431830.1"/>
    <property type="molecule type" value="Genomic_DNA"/>
</dbReference>
<dbReference type="Proteomes" id="UP001157418">
    <property type="component" value="Unassembled WGS sequence"/>
</dbReference>
<protein>
    <submittedName>
        <fullName evidence="2">Uncharacterized protein</fullName>
    </submittedName>
</protein>
<comment type="caution">
    <text evidence="2">The sequence shown here is derived from an EMBL/GenBank/DDBJ whole genome shotgun (WGS) entry which is preliminary data.</text>
</comment>
<gene>
    <name evidence="2" type="ORF">LVIROSA_LOCUS18530</name>
</gene>